<feature type="region of interest" description="Disordered" evidence="1">
    <location>
        <begin position="1"/>
        <end position="45"/>
    </location>
</feature>
<dbReference type="GO" id="GO:0099604">
    <property type="term" value="F:ligand-gated calcium channel activity"/>
    <property type="evidence" value="ECO:0007669"/>
    <property type="project" value="TreeGrafter"/>
</dbReference>
<dbReference type="AlphaFoldDB" id="A0A8B6CNM0"/>
<dbReference type="PANTHER" id="PTHR13800:SF12">
    <property type="entry name" value="TRANSIENT RECEPTOR POTENTIAL CATION CHANNEL SUBFAMILY M MEMBER-LIKE 2"/>
    <property type="match status" value="1"/>
</dbReference>
<reference evidence="3" key="1">
    <citation type="submission" date="2018-11" db="EMBL/GenBank/DDBJ databases">
        <authorList>
            <person name="Alioto T."/>
            <person name="Alioto T."/>
        </authorList>
    </citation>
    <scope>NUCLEOTIDE SEQUENCE</scope>
</reference>
<dbReference type="EMBL" id="UYJE01002026">
    <property type="protein sequence ID" value="VDI07222.1"/>
    <property type="molecule type" value="Genomic_DNA"/>
</dbReference>
<sequence length="513" mass="58074">MKKINESTSYLPPESETLLSDTESNDSDDSLGSGDTTTRTSVKSELQSVEINPLYSKTDVHPVAELVKDFADVQQKENEEPLKTRETPTVGTSVASTVSLDAIKGNPRIVLSVIGNYSKLVHGYTKKDKETLLKSFKNISIRAGRCGFIYHQRKMKWVRKIENTKEIVVKDVPEIEYRYFENDVEISPLKEHEEELFPEITSRDYNIKLELESNINTSLHVKFGDESGSKVRVPVVLVVVNGDLDTLSHVAKAVQCGISVVVAKGTGGVSDLLAMCIEDMRNLRKVSPLVLNRKITEDVYTKIETAVHIIAKRYWLVTIFELISDTPESLWERLTDGIIRAWSYDQEANYSLYVPSFKTIDAGVISISKYVADIDWLSKKELFGGYCLTSSEQSNKRLNEIVSSAILDQTTDVIRHLKNTNINFDDSFVKDLYKKTIQMNKKKENEGHTVVDIWKNASPDAFDYLEQDASEEHRGKTKSANAAEFEIGNHLLKCKIHYFTSEKVHYSTVESYK</sequence>
<feature type="domain" description="TRPM SLOG" evidence="2">
    <location>
        <begin position="204"/>
        <end position="308"/>
    </location>
</feature>
<proteinExistence type="predicted"/>
<name>A0A8B6CNM0_MYTGA</name>
<dbReference type="InterPro" id="IPR041491">
    <property type="entry name" value="TRPM_SLOG"/>
</dbReference>
<evidence type="ECO:0000313" key="4">
    <source>
        <dbReference type="Proteomes" id="UP000596742"/>
    </source>
</evidence>
<gene>
    <name evidence="3" type="ORF">MGAL_10B048250</name>
</gene>
<dbReference type="Proteomes" id="UP000596742">
    <property type="component" value="Unassembled WGS sequence"/>
</dbReference>
<evidence type="ECO:0000259" key="2">
    <source>
        <dbReference type="Pfam" id="PF18139"/>
    </source>
</evidence>
<evidence type="ECO:0000313" key="3">
    <source>
        <dbReference type="EMBL" id="VDI07222.1"/>
    </source>
</evidence>
<dbReference type="InterPro" id="IPR050927">
    <property type="entry name" value="TRPM"/>
</dbReference>
<accession>A0A8B6CNM0</accession>
<feature type="compositionally biased region" description="Polar residues" evidence="1">
    <location>
        <begin position="1"/>
        <end position="10"/>
    </location>
</feature>
<organism evidence="3 4">
    <name type="scientific">Mytilus galloprovincialis</name>
    <name type="common">Mediterranean mussel</name>
    <dbReference type="NCBI Taxonomy" id="29158"/>
    <lineage>
        <taxon>Eukaryota</taxon>
        <taxon>Metazoa</taxon>
        <taxon>Spiralia</taxon>
        <taxon>Lophotrochozoa</taxon>
        <taxon>Mollusca</taxon>
        <taxon>Bivalvia</taxon>
        <taxon>Autobranchia</taxon>
        <taxon>Pteriomorphia</taxon>
        <taxon>Mytilida</taxon>
        <taxon>Mytiloidea</taxon>
        <taxon>Mytilidae</taxon>
        <taxon>Mytilinae</taxon>
        <taxon>Mytilus</taxon>
    </lineage>
</organism>
<feature type="compositionally biased region" description="Low complexity" evidence="1">
    <location>
        <begin position="30"/>
        <end position="41"/>
    </location>
</feature>
<dbReference type="PANTHER" id="PTHR13800">
    <property type="entry name" value="TRANSIENT RECEPTOR POTENTIAL CATION CHANNEL, SUBFAMILY M, MEMBER 6"/>
    <property type="match status" value="1"/>
</dbReference>
<dbReference type="Pfam" id="PF18139">
    <property type="entry name" value="LSDAT_euk"/>
    <property type="match status" value="1"/>
</dbReference>
<protein>
    <recommendedName>
        <fullName evidence="2">TRPM SLOG domain-containing protein</fullName>
    </recommendedName>
</protein>
<dbReference type="GO" id="GO:0005886">
    <property type="term" value="C:plasma membrane"/>
    <property type="evidence" value="ECO:0007669"/>
    <property type="project" value="TreeGrafter"/>
</dbReference>
<evidence type="ECO:0000256" key="1">
    <source>
        <dbReference type="SAM" id="MobiDB-lite"/>
    </source>
</evidence>
<comment type="caution">
    <text evidence="3">The sequence shown here is derived from an EMBL/GenBank/DDBJ whole genome shotgun (WGS) entry which is preliminary data.</text>
</comment>
<dbReference type="OrthoDB" id="10352635at2759"/>
<keyword evidence="4" id="KW-1185">Reference proteome</keyword>